<dbReference type="GO" id="GO:0070181">
    <property type="term" value="F:small ribosomal subunit rRNA binding"/>
    <property type="evidence" value="ECO:0007669"/>
    <property type="project" value="TreeGrafter"/>
</dbReference>
<gene>
    <name evidence="3" type="primary">rpsF</name>
    <name evidence="4" type="ORF">A2799_03435</name>
</gene>
<comment type="caution">
    <text evidence="4">The sequence shown here is derived from an EMBL/GenBank/DDBJ whole genome shotgun (WGS) entry which is preliminary data.</text>
</comment>
<dbReference type="GO" id="GO:0005840">
    <property type="term" value="C:ribosome"/>
    <property type="evidence" value="ECO:0007669"/>
    <property type="project" value="UniProtKB-KW"/>
</dbReference>
<evidence type="ECO:0000313" key="5">
    <source>
        <dbReference type="Proteomes" id="UP000176850"/>
    </source>
</evidence>
<dbReference type="Gene3D" id="3.30.70.60">
    <property type="match status" value="1"/>
</dbReference>
<protein>
    <recommendedName>
        <fullName evidence="2 3">Small ribosomal subunit protein bS6</fullName>
    </recommendedName>
</protein>
<dbReference type="GO" id="GO:0003735">
    <property type="term" value="F:structural constituent of ribosome"/>
    <property type="evidence" value="ECO:0007669"/>
    <property type="project" value="InterPro"/>
</dbReference>
<evidence type="ECO:0000256" key="2">
    <source>
        <dbReference type="ARBA" id="ARBA00035294"/>
    </source>
</evidence>
<dbReference type="InterPro" id="IPR014717">
    <property type="entry name" value="Transl_elong_EF1B/ribsomal_bS6"/>
</dbReference>
<dbReference type="PANTHER" id="PTHR21011">
    <property type="entry name" value="MITOCHONDRIAL 28S RIBOSOMAL PROTEIN S6"/>
    <property type="match status" value="1"/>
</dbReference>
<reference evidence="4 5" key="1">
    <citation type="journal article" date="2016" name="Nat. Commun.">
        <title>Thousands of microbial genomes shed light on interconnected biogeochemical processes in an aquifer system.</title>
        <authorList>
            <person name="Anantharaman K."/>
            <person name="Brown C.T."/>
            <person name="Hug L.A."/>
            <person name="Sharon I."/>
            <person name="Castelle C.J."/>
            <person name="Probst A.J."/>
            <person name="Thomas B.C."/>
            <person name="Singh A."/>
            <person name="Wilkins M.J."/>
            <person name="Karaoz U."/>
            <person name="Brodie E.L."/>
            <person name="Williams K.H."/>
            <person name="Hubbard S.S."/>
            <person name="Banfield J.F."/>
        </authorList>
    </citation>
    <scope>NUCLEOTIDE SEQUENCE [LARGE SCALE GENOMIC DNA]</scope>
</reference>
<organism evidence="4 5">
    <name type="scientific">Candidatus Roizmanbacteria bacterium RIFCSPHIGHO2_01_FULL_39_24</name>
    <dbReference type="NCBI Taxonomy" id="1802032"/>
    <lineage>
        <taxon>Bacteria</taxon>
        <taxon>Candidatus Roizmaniibacteriota</taxon>
    </lineage>
</organism>
<dbReference type="CDD" id="cd00473">
    <property type="entry name" value="bS6"/>
    <property type="match status" value="1"/>
</dbReference>
<dbReference type="InterPro" id="IPR000529">
    <property type="entry name" value="Ribosomal_bS6"/>
</dbReference>
<evidence type="ECO:0000256" key="1">
    <source>
        <dbReference type="ARBA" id="ARBA00009512"/>
    </source>
</evidence>
<dbReference type="SUPFAM" id="SSF54995">
    <property type="entry name" value="Ribosomal protein S6"/>
    <property type="match status" value="1"/>
</dbReference>
<dbReference type="Proteomes" id="UP000176850">
    <property type="component" value="Unassembled WGS sequence"/>
</dbReference>
<proteinExistence type="inferred from homology"/>
<comment type="similarity">
    <text evidence="1 3">Belongs to the bacterial ribosomal protein bS6 family.</text>
</comment>
<dbReference type="InterPro" id="IPR035980">
    <property type="entry name" value="Ribosomal_bS6_sf"/>
</dbReference>
<dbReference type="Pfam" id="PF01250">
    <property type="entry name" value="Ribosomal_S6"/>
    <property type="match status" value="1"/>
</dbReference>
<keyword evidence="3 4" id="KW-0689">Ribosomal protein</keyword>
<dbReference type="PANTHER" id="PTHR21011:SF1">
    <property type="entry name" value="SMALL RIBOSOMAL SUBUNIT PROTEIN BS6M"/>
    <property type="match status" value="1"/>
</dbReference>
<dbReference type="GO" id="GO:0006412">
    <property type="term" value="P:translation"/>
    <property type="evidence" value="ECO:0007669"/>
    <property type="project" value="UniProtKB-UniRule"/>
</dbReference>
<comment type="function">
    <text evidence="3">Binds together with bS18 to 16S ribosomal RNA.</text>
</comment>
<sequence length="93" mass="10865">MKTTTLYELVYIARDEADTATDKVKSYITGSKGTVEGERKWGKKRFAYPIKKETSGFYFLWDISMGQDTIAPFKRKLDLDENVLRYLLIKKDK</sequence>
<dbReference type="HAMAP" id="MF_00360">
    <property type="entry name" value="Ribosomal_bS6"/>
    <property type="match status" value="1"/>
</dbReference>
<dbReference type="EMBL" id="MFZH01000048">
    <property type="protein sequence ID" value="OGK17266.1"/>
    <property type="molecule type" value="Genomic_DNA"/>
</dbReference>
<dbReference type="NCBIfam" id="TIGR00166">
    <property type="entry name" value="S6"/>
    <property type="match status" value="1"/>
</dbReference>
<evidence type="ECO:0000313" key="4">
    <source>
        <dbReference type="EMBL" id="OGK17266.1"/>
    </source>
</evidence>
<dbReference type="AlphaFoldDB" id="A0A1F7GEG5"/>
<name>A0A1F7GEG5_9BACT</name>
<evidence type="ECO:0000256" key="3">
    <source>
        <dbReference type="HAMAP-Rule" id="MF_00360"/>
    </source>
</evidence>
<keyword evidence="3" id="KW-0699">rRNA-binding</keyword>
<dbReference type="InterPro" id="IPR020814">
    <property type="entry name" value="Ribosomal_S6_plastid/chlpt"/>
</dbReference>
<accession>A0A1F7GEG5</accession>
<keyword evidence="3" id="KW-0687">Ribonucleoprotein</keyword>
<keyword evidence="3" id="KW-0694">RNA-binding</keyword>
<dbReference type="GO" id="GO:0005737">
    <property type="term" value="C:cytoplasm"/>
    <property type="evidence" value="ECO:0007669"/>
    <property type="project" value="UniProtKB-ARBA"/>
</dbReference>
<dbReference type="GO" id="GO:1990904">
    <property type="term" value="C:ribonucleoprotein complex"/>
    <property type="evidence" value="ECO:0007669"/>
    <property type="project" value="UniProtKB-KW"/>
</dbReference>